<reference evidence="2 3" key="1">
    <citation type="submission" date="2017-11" db="EMBL/GenBank/DDBJ databases">
        <title>Draft genome of Arthrobacter agilis strain UMCV2, a plant growth-promoting rhizobacterium and biocontrol capacity of phytopathogenic fungi.</title>
        <authorList>
            <person name="Martinez-Camara R."/>
            <person name="Santoyo G."/>
            <person name="Moreno-Hagelsieb G."/>
            <person name="Valencia-Cantero E."/>
        </authorList>
    </citation>
    <scope>NUCLEOTIDE SEQUENCE [LARGE SCALE GENOMIC DNA]</scope>
    <source>
        <strain evidence="2 3">UMCV2</strain>
    </source>
</reference>
<name>A0A2L0UAY2_9MICC</name>
<dbReference type="Gene3D" id="6.10.140.530">
    <property type="match status" value="1"/>
</dbReference>
<protein>
    <recommendedName>
        <fullName evidence="1">Helicase-associated domain-containing protein</fullName>
    </recommendedName>
</protein>
<dbReference type="AlphaFoldDB" id="A0A2L0UAY2"/>
<dbReference type="EMBL" id="CP024915">
    <property type="protein sequence ID" value="AUZ86425.1"/>
    <property type="molecule type" value="Genomic_DNA"/>
</dbReference>
<evidence type="ECO:0000313" key="2">
    <source>
        <dbReference type="EMBL" id="AUZ86425.1"/>
    </source>
</evidence>
<evidence type="ECO:0000313" key="3">
    <source>
        <dbReference type="Proteomes" id="UP000239187"/>
    </source>
</evidence>
<feature type="domain" description="Helicase-associated" evidence="1">
    <location>
        <begin position="4"/>
        <end position="64"/>
    </location>
</feature>
<evidence type="ECO:0000259" key="1">
    <source>
        <dbReference type="Pfam" id="PF03457"/>
    </source>
</evidence>
<dbReference type="Pfam" id="PF03457">
    <property type="entry name" value="HA"/>
    <property type="match status" value="1"/>
</dbReference>
<proteinExistence type="predicted"/>
<gene>
    <name evidence="2" type="ORF">CVO76_01250</name>
</gene>
<dbReference type="Proteomes" id="UP000239187">
    <property type="component" value="Chromosome"/>
</dbReference>
<dbReference type="InterPro" id="IPR005114">
    <property type="entry name" value="Helicase_assoc"/>
</dbReference>
<sequence>MPTTSWELRLRALATFLALEGREPAVRAAVPGEHRLALWLDEQRRSAHAGRLSADRTEQLRAAGLLASPTQGAPTKGGVAWLKIASIAEFLEEEGRLPSLAAPRSAGEKRLAAWLHAQSTGGTRDADVAVALRAILDAAGADRAPSLAHVG</sequence>
<organism evidence="2 3">
    <name type="scientific">Arthrobacter agilis</name>
    <dbReference type="NCBI Taxonomy" id="37921"/>
    <lineage>
        <taxon>Bacteria</taxon>
        <taxon>Bacillati</taxon>
        <taxon>Actinomycetota</taxon>
        <taxon>Actinomycetes</taxon>
        <taxon>Micrococcales</taxon>
        <taxon>Micrococcaceae</taxon>
        <taxon>Arthrobacter</taxon>
    </lineage>
</organism>
<accession>A0A2L0UAY2</accession>